<reference evidence="5 6" key="1">
    <citation type="submission" date="2018-03" db="EMBL/GenBank/DDBJ databases">
        <authorList>
            <person name="Keele B.F."/>
        </authorList>
    </citation>
    <scope>NUCLEOTIDE SEQUENCE [LARGE SCALE GENOMIC DNA]</scope>
    <source>
        <strain evidence="5 6">CECT 8626</strain>
    </source>
</reference>
<dbReference type="InterPro" id="IPR052158">
    <property type="entry name" value="INH-QAR"/>
</dbReference>
<organism evidence="5 6">
    <name type="scientific">Albidovulum aquaemixtae</name>
    <dbReference type="NCBI Taxonomy" id="1542388"/>
    <lineage>
        <taxon>Bacteria</taxon>
        <taxon>Pseudomonadati</taxon>
        <taxon>Pseudomonadota</taxon>
        <taxon>Alphaproteobacteria</taxon>
        <taxon>Rhodobacterales</taxon>
        <taxon>Paracoccaceae</taxon>
        <taxon>Albidovulum</taxon>
    </lineage>
</organism>
<dbReference type="Gene3D" id="3.40.50.880">
    <property type="match status" value="1"/>
</dbReference>
<dbReference type="InterPro" id="IPR002818">
    <property type="entry name" value="DJ-1/PfpI"/>
</dbReference>
<keyword evidence="1" id="KW-0805">Transcription regulation</keyword>
<proteinExistence type="predicted"/>
<dbReference type="PROSITE" id="PS01124">
    <property type="entry name" value="HTH_ARAC_FAMILY_2"/>
    <property type="match status" value="1"/>
</dbReference>
<keyword evidence="3" id="KW-0804">Transcription</keyword>
<dbReference type="AlphaFoldDB" id="A0A2R8B3T2"/>
<protein>
    <submittedName>
        <fullName evidence="5">HTH-type transcriptional regulator CdhR</fullName>
    </submittedName>
</protein>
<dbReference type="CDD" id="cd03136">
    <property type="entry name" value="GATase1_AraC_ArgR_like"/>
    <property type="match status" value="1"/>
</dbReference>
<feature type="domain" description="HTH araC/xylS-type" evidence="4">
    <location>
        <begin position="229"/>
        <end position="327"/>
    </location>
</feature>
<dbReference type="SUPFAM" id="SSF46689">
    <property type="entry name" value="Homeodomain-like"/>
    <property type="match status" value="2"/>
</dbReference>
<dbReference type="Gene3D" id="1.10.10.60">
    <property type="entry name" value="Homeodomain-like"/>
    <property type="match status" value="1"/>
</dbReference>
<dbReference type="SUPFAM" id="SSF52317">
    <property type="entry name" value="Class I glutamine amidotransferase-like"/>
    <property type="match status" value="1"/>
</dbReference>
<dbReference type="GO" id="GO:0003700">
    <property type="term" value="F:DNA-binding transcription factor activity"/>
    <property type="evidence" value="ECO:0007669"/>
    <property type="project" value="InterPro"/>
</dbReference>
<dbReference type="Pfam" id="PF01965">
    <property type="entry name" value="DJ-1_PfpI"/>
    <property type="match status" value="1"/>
</dbReference>
<dbReference type="PANTHER" id="PTHR43130">
    <property type="entry name" value="ARAC-FAMILY TRANSCRIPTIONAL REGULATOR"/>
    <property type="match status" value="1"/>
</dbReference>
<dbReference type="GO" id="GO:0043565">
    <property type="term" value="F:sequence-specific DNA binding"/>
    <property type="evidence" value="ECO:0007669"/>
    <property type="project" value="InterPro"/>
</dbReference>
<evidence type="ECO:0000256" key="1">
    <source>
        <dbReference type="ARBA" id="ARBA00023015"/>
    </source>
</evidence>
<keyword evidence="6" id="KW-1185">Reference proteome</keyword>
<dbReference type="InterPro" id="IPR018060">
    <property type="entry name" value="HTH_AraC"/>
</dbReference>
<name>A0A2R8B3T2_9RHOB</name>
<dbReference type="PROSITE" id="PS00041">
    <property type="entry name" value="HTH_ARAC_FAMILY_1"/>
    <property type="match status" value="1"/>
</dbReference>
<accession>A0A2R8B3T2</accession>
<evidence type="ECO:0000256" key="2">
    <source>
        <dbReference type="ARBA" id="ARBA00023125"/>
    </source>
</evidence>
<dbReference type="PANTHER" id="PTHR43130:SF3">
    <property type="entry name" value="HTH-TYPE TRANSCRIPTIONAL REGULATOR RV1931C"/>
    <property type="match status" value="1"/>
</dbReference>
<evidence type="ECO:0000259" key="4">
    <source>
        <dbReference type="PROSITE" id="PS01124"/>
    </source>
</evidence>
<dbReference type="OrthoDB" id="9793400at2"/>
<dbReference type="InterPro" id="IPR029062">
    <property type="entry name" value="Class_I_gatase-like"/>
</dbReference>
<keyword evidence="2" id="KW-0238">DNA-binding</keyword>
<dbReference type="Pfam" id="PF12833">
    <property type="entry name" value="HTH_18"/>
    <property type="match status" value="1"/>
</dbReference>
<sequence length="342" mass="38831">MTSTQGCTSPDINRRRKRVFGFLLLDQYPLLPVSGMIDILRDAEYVTGRRNFEWFTISADGAEVAAMNHLRIRADYSIENTPACDVVVVCAGLGGHLIDDDRVFRWLRKQYSDNVVVGSIATGTWVLAKAGLLHDHKCTVHWEDIPAFEETYPRIDVARMLYVRDRQIFTCTGGTAAIDLFLQFVTESLGAEVSSDVARQIIHQSVRVGSDLLPIKDSPYLNIPNRALHDATVMMHDNLENPVPISDIAKRVGVSQKHLERLFRSFFRSTPQLHYRTIRLDHARALVRLTKFEIWQIAIIAGFSSAQYFSRCYRSKFSITPTEERRMLVQYAIPGQAAARLT</sequence>
<evidence type="ECO:0000313" key="6">
    <source>
        <dbReference type="Proteomes" id="UP000244924"/>
    </source>
</evidence>
<dbReference type="InterPro" id="IPR009057">
    <property type="entry name" value="Homeodomain-like_sf"/>
</dbReference>
<dbReference type="Proteomes" id="UP000244924">
    <property type="component" value="Unassembled WGS sequence"/>
</dbReference>
<dbReference type="InterPro" id="IPR018062">
    <property type="entry name" value="HTH_AraC-typ_CS"/>
</dbReference>
<evidence type="ECO:0000313" key="5">
    <source>
        <dbReference type="EMBL" id="SPH17276.1"/>
    </source>
</evidence>
<dbReference type="SMART" id="SM00342">
    <property type="entry name" value="HTH_ARAC"/>
    <property type="match status" value="1"/>
</dbReference>
<evidence type="ECO:0000256" key="3">
    <source>
        <dbReference type="ARBA" id="ARBA00023163"/>
    </source>
</evidence>
<gene>
    <name evidence="5" type="primary">cdhR_2</name>
    <name evidence="5" type="ORF">DEA8626_00792</name>
</gene>
<dbReference type="EMBL" id="OMOQ01000001">
    <property type="protein sequence ID" value="SPH17276.1"/>
    <property type="molecule type" value="Genomic_DNA"/>
</dbReference>